<dbReference type="GO" id="GO:0098552">
    <property type="term" value="C:side of membrane"/>
    <property type="evidence" value="ECO:0007669"/>
    <property type="project" value="UniProtKB-KW"/>
</dbReference>
<accession>A0A2P6N8B9</accession>
<comment type="subcellular location">
    <subcellularLocation>
        <location evidence="1">Cell envelope</location>
    </subcellularLocation>
    <subcellularLocation>
        <location evidence="2">Membrane</location>
        <topology evidence="2">Lipid-anchor</topology>
        <topology evidence="2">GPI-anchor</topology>
    </subcellularLocation>
</comment>
<evidence type="ECO:0000256" key="5">
    <source>
        <dbReference type="ARBA" id="ARBA00022729"/>
    </source>
</evidence>
<evidence type="ECO:0000259" key="11">
    <source>
        <dbReference type="SMART" id="SM00768"/>
    </source>
</evidence>
<dbReference type="InterPro" id="IPR017853">
    <property type="entry name" value="GH"/>
</dbReference>
<dbReference type="GO" id="GO:0042124">
    <property type="term" value="F:1,3-beta-glucanosyltransferase activity"/>
    <property type="evidence" value="ECO:0007669"/>
    <property type="project" value="TreeGrafter"/>
</dbReference>
<organism evidence="12 13">
    <name type="scientific">Planoprotostelium fungivorum</name>
    <dbReference type="NCBI Taxonomy" id="1890364"/>
    <lineage>
        <taxon>Eukaryota</taxon>
        <taxon>Amoebozoa</taxon>
        <taxon>Evosea</taxon>
        <taxon>Variosea</taxon>
        <taxon>Cavosteliida</taxon>
        <taxon>Cavosteliaceae</taxon>
        <taxon>Planoprotostelium</taxon>
    </lineage>
</organism>
<evidence type="ECO:0000256" key="1">
    <source>
        <dbReference type="ARBA" id="ARBA00004196"/>
    </source>
</evidence>
<feature type="domain" description="X8" evidence="11">
    <location>
        <begin position="359"/>
        <end position="446"/>
    </location>
</feature>
<dbReference type="SUPFAM" id="SSF51445">
    <property type="entry name" value="(Trans)glycosidases"/>
    <property type="match status" value="1"/>
</dbReference>
<dbReference type="AlphaFoldDB" id="A0A2P6N8B9"/>
<keyword evidence="4" id="KW-0336">GPI-anchor</keyword>
<dbReference type="InterPro" id="IPR012946">
    <property type="entry name" value="X8"/>
</dbReference>
<dbReference type="PANTHER" id="PTHR31468:SF2">
    <property type="entry name" value="1,3-BETA-GLUCANOSYLTRANSFERASE GAS1"/>
    <property type="match status" value="1"/>
</dbReference>
<sequence length="575" mass="61137">MRVLALLLSFIALTWALPAIHVKGNKFFDNTGKQFYVVGLDYQPSVALNDDPIADSEGLKRDLPYLTGLGINIIRVYSADATLNHDAGMKMLSDAGIYVLFDATDKLFSINPRDPSWSLDLFTHIKAKIDALRGYDNVFGFLVGNEVIINGWGDTVAAPYLKASIRDAKAYLKSVGSSALVGYAATDIDANGPLQQYLDCKSIATSVDFYGINTYRWCNGDDYKSASYALFNKPYDAPVVFTEFGCIREKPRQFKEVQAIFGIMNQTLSGGFAYEYSQEDNNYGIVQISNNQVTTFGDYTNLQTQYKNLNLQYLTESSYNVDPTAVLSCPQPDGQWLGISDPLPPAADSDYCQCMMNTLQCTVNPSASSASISGAVGTACGGVSCAEINANSSTATYGKFSACTSVQRSSYAINQYYIANKDSQGSDACNFNGVGQIVANPKGCSSIVTSVPTKTASASKSATASSSASQSASASSSASQSATASQVVSATAVVVEGNVTQTATVSSSKSASVTRTNSVSASLTQTNSVSASLTQSATQTDQGQNRYNTQWDEAFGSASSTLPLLGLVVVVLMSI</sequence>
<evidence type="ECO:0000313" key="13">
    <source>
        <dbReference type="Proteomes" id="UP000241769"/>
    </source>
</evidence>
<protein>
    <recommendedName>
        <fullName evidence="11">X8 domain-containing protein</fullName>
    </recommendedName>
</protein>
<dbReference type="PANTHER" id="PTHR31468">
    <property type="entry name" value="1,3-BETA-GLUCANOSYLTRANSFERASE GAS1"/>
    <property type="match status" value="1"/>
</dbReference>
<dbReference type="OrthoDB" id="421038at2759"/>
<evidence type="ECO:0000256" key="4">
    <source>
        <dbReference type="ARBA" id="ARBA00022622"/>
    </source>
</evidence>
<keyword evidence="9" id="KW-0449">Lipoprotein</keyword>
<evidence type="ECO:0000256" key="6">
    <source>
        <dbReference type="ARBA" id="ARBA00023136"/>
    </source>
</evidence>
<dbReference type="EMBL" id="MDYQ01000158">
    <property type="protein sequence ID" value="PRP80197.1"/>
    <property type="molecule type" value="Genomic_DNA"/>
</dbReference>
<comment type="similarity">
    <text evidence="3">Belongs to the glycosyl hydrolase 72 family.</text>
</comment>
<name>A0A2P6N8B9_9EUKA</name>
<evidence type="ECO:0000256" key="9">
    <source>
        <dbReference type="ARBA" id="ARBA00023288"/>
    </source>
</evidence>
<evidence type="ECO:0000256" key="2">
    <source>
        <dbReference type="ARBA" id="ARBA00004589"/>
    </source>
</evidence>
<dbReference type="SMART" id="SM00768">
    <property type="entry name" value="X8"/>
    <property type="match status" value="1"/>
</dbReference>
<keyword evidence="6" id="KW-0472">Membrane</keyword>
<keyword evidence="7" id="KW-1015">Disulfide bond</keyword>
<keyword evidence="5 10" id="KW-0732">Signal</keyword>
<evidence type="ECO:0000256" key="7">
    <source>
        <dbReference type="ARBA" id="ARBA00023157"/>
    </source>
</evidence>
<dbReference type="GO" id="GO:0034411">
    <property type="term" value="P:cell wall (1-&gt;3)-beta-D-glucan biosynthetic process"/>
    <property type="evidence" value="ECO:0007669"/>
    <property type="project" value="TreeGrafter"/>
</dbReference>
<comment type="caution">
    <text evidence="12">The sequence shown here is derived from an EMBL/GenBank/DDBJ whole genome shotgun (WGS) entry which is preliminary data.</text>
</comment>
<dbReference type="Pfam" id="PF03198">
    <property type="entry name" value="Glyco_hydro_72"/>
    <property type="match status" value="1"/>
</dbReference>
<dbReference type="Gene3D" id="1.20.58.1040">
    <property type="match status" value="1"/>
</dbReference>
<dbReference type="Pfam" id="PF07983">
    <property type="entry name" value="X8"/>
    <property type="match status" value="1"/>
</dbReference>
<dbReference type="GO" id="GO:0071852">
    <property type="term" value="P:fungal-type cell wall organization or biogenesis"/>
    <property type="evidence" value="ECO:0007669"/>
    <property type="project" value="UniProtKB-ARBA"/>
</dbReference>
<keyword evidence="13" id="KW-1185">Reference proteome</keyword>
<proteinExistence type="inferred from homology"/>
<evidence type="ECO:0000256" key="3">
    <source>
        <dbReference type="ARBA" id="ARBA00007528"/>
    </source>
</evidence>
<dbReference type="GO" id="GO:0005886">
    <property type="term" value="C:plasma membrane"/>
    <property type="evidence" value="ECO:0007669"/>
    <property type="project" value="TreeGrafter"/>
</dbReference>
<dbReference type="InterPro" id="IPR004886">
    <property type="entry name" value="Glucanosyltransferase"/>
</dbReference>
<evidence type="ECO:0000256" key="8">
    <source>
        <dbReference type="ARBA" id="ARBA00023180"/>
    </source>
</evidence>
<dbReference type="Proteomes" id="UP000241769">
    <property type="component" value="Unassembled WGS sequence"/>
</dbReference>
<dbReference type="InParanoid" id="A0A2P6N8B9"/>
<dbReference type="Gene3D" id="3.20.20.80">
    <property type="entry name" value="Glycosidases"/>
    <property type="match status" value="1"/>
</dbReference>
<reference evidence="12 13" key="1">
    <citation type="journal article" date="2018" name="Genome Biol. Evol.">
        <title>Multiple Roots of Fruiting Body Formation in Amoebozoa.</title>
        <authorList>
            <person name="Hillmann F."/>
            <person name="Forbes G."/>
            <person name="Novohradska S."/>
            <person name="Ferling I."/>
            <person name="Riege K."/>
            <person name="Groth M."/>
            <person name="Westermann M."/>
            <person name="Marz M."/>
            <person name="Spaller T."/>
            <person name="Winckler T."/>
            <person name="Schaap P."/>
            <person name="Glockner G."/>
        </authorList>
    </citation>
    <scope>NUCLEOTIDE SEQUENCE [LARGE SCALE GENOMIC DNA]</scope>
    <source>
        <strain evidence="12 13">Jena</strain>
    </source>
</reference>
<gene>
    <name evidence="12" type="ORF">PROFUN_12155</name>
</gene>
<evidence type="ECO:0000313" key="12">
    <source>
        <dbReference type="EMBL" id="PRP80197.1"/>
    </source>
</evidence>
<feature type="signal peptide" evidence="10">
    <location>
        <begin position="1"/>
        <end position="16"/>
    </location>
</feature>
<feature type="chain" id="PRO_5015160879" description="X8 domain-containing protein" evidence="10">
    <location>
        <begin position="17"/>
        <end position="575"/>
    </location>
</feature>
<evidence type="ECO:0000256" key="10">
    <source>
        <dbReference type="SAM" id="SignalP"/>
    </source>
</evidence>
<keyword evidence="8" id="KW-0325">Glycoprotein</keyword>